<comment type="cofactor">
    <cofactor evidence="5 6">
        <name>K(+)</name>
        <dbReference type="ChEBI" id="CHEBI:29103"/>
    </cofactor>
    <text evidence="5 6">Binds 1 potassium ion per subunit.</text>
</comment>
<dbReference type="Pfam" id="PF03853">
    <property type="entry name" value="YjeF_N"/>
    <property type="match status" value="1"/>
</dbReference>
<dbReference type="GO" id="GO:0052855">
    <property type="term" value="F:ADP-dependent NAD(P)H-hydrate dehydratase activity"/>
    <property type="evidence" value="ECO:0007669"/>
    <property type="project" value="UniProtKB-UniRule"/>
</dbReference>
<comment type="catalytic activity">
    <reaction evidence="5 6">
        <text>(6R)-NADHX = (6S)-NADHX</text>
        <dbReference type="Rhea" id="RHEA:32215"/>
        <dbReference type="ChEBI" id="CHEBI:64074"/>
        <dbReference type="ChEBI" id="CHEBI:64075"/>
        <dbReference type="EC" id="5.1.99.6"/>
    </reaction>
</comment>
<comment type="catalytic activity">
    <reaction evidence="5 6">
        <text>(6R)-NADPHX = (6S)-NADPHX</text>
        <dbReference type="Rhea" id="RHEA:32227"/>
        <dbReference type="ChEBI" id="CHEBI:64076"/>
        <dbReference type="ChEBI" id="CHEBI:64077"/>
        <dbReference type="EC" id="5.1.99.6"/>
    </reaction>
</comment>
<dbReference type="GO" id="GO:0046872">
    <property type="term" value="F:metal ion binding"/>
    <property type="evidence" value="ECO:0007669"/>
    <property type="project" value="UniProtKB-KW"/>
</dbReference>
<evidence type="ECO:0000256" key="5">
    <source>
        <dbReference type="HAMAP-Rule" id="MF_01966"/>
    </source>
</evidence>
<proteinExistence type="inferred from homology"/>
<feature type="domain" description="YjeF N-terminal" evidence="8">
    <location>
        <begin position="14"/>
        <end position="209"/>
    </location>
</feature>
<reference evidence="9" key="1">
    <citation type="submission" date="2021-06" db="EMBL/GenBank/DDBJ databases">
        <title>Elioraea tepida, sp. nov., a moderately thermophilic aerobic anoxygenic phototrophic bacterium isolated from an alkaline siliceous hot spring mat community in Yellowstone National Park, WY, USA.</title>
        <authorList>
            <person name="Saini M.K."/>
            <person name="Yoshida S."/>
            <person name="Sebastian A."/>
            <person name="Hirose S."/>
            <person name="Hara E."/>
            <person name="Tamaki H."/>
            <person name="Soulier N.T."/>
            <person name="Albert I."/>
            <person name="Hanada S."/>
            <person name="Bryant D.A."/>
            <person name="Tank M."/>
        </authorList>
    </citation>
    <scope>NUCLEOTIDE SEQUENCE</scope>
    <source>
        <strain evidence="9">MS-P2</strain>
    </source>
</reference>
<gene>
    <name evidence="4" type="primary">nnrD</name>
    <name evidence="5" type="synonym">nnrE</name>
    <name evidence="9" type="ORF">KO353_15555</name>
</gene>
<comment type="catalytic activity">
    <reaction evidence="4 6">
        <text>(6S)-NADPHX + ADP = AMP + phosphate + NADPH + H(+)</text>
        <dbReference type="Rhea" id="RHEA:32235"/>
        <dbReference type="ChEBI" id="CHEBI:15378"/>
        <dbReference type="ChEBI" id="CHEBI:43474"/>
        <dbReference type="ChEBI" id="CHEBI:57783"/>
        <dbReference type="ChEBI" id="CHEBI:64076"/>
        <dbReference type="ChEBI" id="CHEBI:456215"/>
        <dbReference type="ChEBI" id="CHEBI:456216"/>
        <dbReference type="EC" id="4.2.1.136"/>
    </reaction>
</comment>
<dbReference type="GO" id="GO:0110051">
    <property type="term" value="P:metabolite repair"/>
    <property type="evidence" value="ECO:0007669"/>
    <property type="project" value="TreeGrafter"/>
</dbReference>
<organism evidence="9 10">
    <name type="scientific">Elioraea tepida</name>
    <dbReference type="NCBI Taxonomy" id="2843330"/>
    <lineage>
        <taxon>Bacteria</taxon>
        <taxon>Pseudomonadati</taxon>
        <taxon>Pseudomonadota</taxon>
        <taxon>Alphaproteobacteria</taxon>
        <taxon>Acetobacterales</taxon>
        <taxon>Elioraeaceae</taxon>
        <taxon>Elioraea</taxon>
    </lineage>
</organism>
<dbReference type="PANTHER" id="PTHR12592:SF0">
    <property type="entry name" value="ATP-DEPENDENT (S)-NAD(P)H-HYDRATE DEHYDRATASE"/>
    <property type="match status" value="1"/>
</dbReference>
<feature type="binding site" evidence="5">
    <location>
        <begin position="125"/>
        <end position="131"/>
    </location>
    <ligand>
        <name>(6S)-NADPHX</name>
        <dbReference type="ChEBI" id="CHEBI:64076"/>
    </ligand>
</feature>
<protein>
    <recommendedName>
        <fullName evidence="6">Bifunctional NAD(P)H-hydrate repair enzyme</fullName>
    </recommendedName>
    <alternativeName>
        <fullName evidence="6">Nicotinamide nucleotide repair protein</fullName>
    </alternativeName>
    <domain>
        <recommendedName>
            <fullName evidence="6">ADP-dependent (S)-NAD(P)H-hydrate dehydratase</fullName>
            <ecNumber evidence="6">4.2.1.136</ecNumber>
        </recommendedName>
        <alternativeName>
            <fullName evidence="6">ADP-dependent NAD(P)HX dehydratase</fullName>
        </alternativeName>
    </domain>
    <domain>
        <recommendedName>
            <fullName evidence="6">NAD(P)H-hydrate epimerase</fullName>
            <ecNumber evidence="6">5.1.99.6</ecNumber>
        </recommendedName>
    </domain>
</protein>
<sequence length="477" mass="47451">MGSGELALLTPAEMASADREAIALGIAGRTLMRNAGQAVARAILARFRPCRVTVLAGPGNNGGDGFVVASFLSERGWPVRVALFGGRSALTGDAAWAAARWRGPVEPLSPGSLEGAGLVVDAVFGAGLARPVEGGVAETLAAASALPVVAVDLPSGVSGLTGEVLGVAPKAVLTVTFFRLKPGHLLLPGRSFCGETVVAEIGIPASVLDHVVPRAFRNAPALWQASLPRRSLTDTKYTRGCLTIVGGTAMTGAARLAAAAARRLGAGLVTIAAGDSASAAAYRAGDPGVIVSESAIETLLADQRRNAWLVGPGLGQGERTERALALLLASGRPVVVDADALTACAGAPERLRGAALLTPHAGEFARVFGPIGNDKPAAARRAAAETGAVVLLKGADTVIAAPDGRVVIDAGAPPDLATAGTGDVLAGAAAGLMAQGMDAFSAAAAAAWALGAAARCAAPGLIAEDLPPLLPRALAAL</sequence>
<dbReference type="GO" id="GO:0005524">
    <property type="term" value="F:ATP binding"/>
    <property type="evidence" value="ECO:0007669"/>
    <property type="project" value="UniProtKB-KW"/>
</dbReference>
<dbReference type="KEGG" id="elio:KO353_15555"/>
<comment type="similarity">
    <text evidence="6">In the C-terminal section; belongs to the NnrD/CARKD family.</text>
</comment>
<dbReference type="CDD" id="cd01171">
    <property type="entry name" value="YXKO-related"/>
    <property type="match status" value="1"/>
</dbReference>
<feature type="domain" description="YjeF C-terminal" evidence="7">
    <location>
        <begin position="219"/>
        <end position="477"/>
    </location>
</feature>
<evidence type="ECO:0000259" key="7">
    <source>
        <dbReference type="PROSITE" id="PS51383"/>
    </source>
</evidence>
<evidence type="ECO:0000256" key="4">
    <source>
        <dbReference type="HAMAP-Rule" id="MF_01965"/>
    </source>
</evidence>
<feature type="binding site" evidence="5">
    <location>
        <position position="61"/>
    </location>
    <ligand>
        <name>K(+)</name>
        <dbReference type="ChEBI" id="CHEBI:29103"/>
    </ligand>
</feature>
<keyword evidence="5 6" id="KW-0479">Metal-binding</keyword>
<feature type="binding site" evidence="4">
    <location>
        <begin position="393"/>
        <end position="397"/>
    </location>
    <ligand>
        <name>AMP</name>
        <dbReference type="ChEBI" id="CHEBI:456215"/>
    </ligand>
</feature>
<evidence type="ECO:0000256" key="3">
    <source>
        <dbReference type="ARBA" id="ARBA00023268"/>
    </source>
</evidence>
<keyword evidence="4 6" id="KW-0521">NADP</keyword>
<dbReference type="InterPro" id="IPR030677">
    <property type="entry name" value="Nnr"/>
</dbReference>
<comment type="function">
    <text evidence="4">Catalyzes the dehydration of the S-form of NAD(P)HX at the expense of ADP, which is converted to AMP. Together with NAD(P)HX epimerase, which catalyzes the epimerization of the S- and R-forms, the enzyme allows the repair of both epimers of NAD(P)HX, a damaged form of NAD(P)H that is a result of enzymatic or heat-dependent hydration.</text>
</comment>
<comment type="catalytic activity">
    <reaction evidence="4 6">
        <text>(6S)-NADHX + ADP = AMP + phosphate + NADH + H(+)</text>
        <dbReference type="Rhea" id="RHEA:32223"/>
        <dbReference type="ChEBI" id="CHEBI:15378"/>
        <dbReference type="ChEBI" id="CHEBI:43474"/>
        <dbReference type="ChEBI" id="CHEBI:57945"/>
        <dbReference type="ChEBI" id="CHEBI:64074"/>
        <dbReference type="ChEBI" id="CHEBI:456215"/>
        <dbReference type="ChEBI" id="CHEBI:456216"/>
        <dbReference type="EC" id="4.2.1.136"/>
    </reaction>
</comment>
<accession>A0A975YJM8</accession>
<comment type="function">
    <text evidence="5">Catalyzes the epimerization of the S- and R-forms of NAD(P)HX, a damaged form of NAD(P)H that is a result of enzymatic or heat-dependent hydration. This is a prerequisite for the S-specific NAD(P)H-hydrate dehydratase to allow the repair of both epimers of NAD(P)HX.</text>
</comment>
<dbReference type="NCBIfam" id="TIGR00197">
    <property type="entry name" value="yjeF_nterm"/>
    <property type="match status" value="1"/>
</dbReference>
<dbReference type="PIRSF" id="PIRSF017184">
    <property type="entry name" value="Nnr"/>
    <property type="match status" value="1"/>
</dbReference>
<keyword evidence="4 6" id="KW-0520">NAD</keyword>
<dbReference type="PROSITE" id="PS51383">
    <property type="entry name" value="YJEF_C_3"/>
    <property type="match status" value="1"/>
</dbReference>
<dbReference type="GO" id="GO:0046496">
    <property type="term" value="P:nicotinamide nucleotide metabolic process"/>
    <property type="evidence" value="ECO:0007669"/>
    <property type="project" value="UniProtKB-UniRule"/>
</dbReference>
<keyword evidence="10" id="KW-1185">Reference proteome</keyword>
<feature type="binding site" evidence="4">
    <location>
        <position position="253"/>
    </location>
    <ligand>
        <name>(6S)-NADPHX</name>
        <dbReference type="ChEBI" id="CHEBI:64076"/>
    </ligand>
</feature>
<comment type="similarity">
    <text evidence="4">Belongs to the NnrD/CARKD family.</text>
</comment>
<comment type="similarity">
    <text evidence="5">Belongs to the NnrE/AIBP family.</text>
</comment>
<dbReference type="Proteomes" id="UP000694001">
    <property type="component" value="Chromosome"/>
</dbReference>
<dbReference type="GO" id="GO:0052856">
    <property type="term" value="F:NAD(P)HX epimerase activity"/>
    <property type="evidence" value="ECO:0007669"/>
    <property type="project" value="UniProtKB-UniRule"/>
</dbReference>
<dbReference type="InterPro" id="IPR004443">
    <property type="entry name" value="YjeF_N_dom"/>
</dbReference>
<keyword evidence="5 6" id="KW-0413">Isomerase</keyword>
<feature type="binding site" evidence="4">
    <location>
        <position position="360"/>
    </location>
    <ligand>
        <name>(6S)-NADPHX</name>
        <dbReference type="ChEBI" id="CHEBI:64076"/>
    </ligand>
</feature>
<dbReference type="InterPro" id="IPR000631">
    <property type="entry name" value="CARKD"/>
</dbReference>
<dbReference type="EMBL" id="CP076448">
    <property type="protein sequence ID" value="QXM24623.1"/>
    <property type="molecule type" value="Genomic_DNA"/>
</dbReference>
<evidence type="ECO:0000256" key="6">
    <source>
        <dbReference type="PIRNR" id="PIRNR017184"/>
    </source>
</evidence>
<dbReference type="PROSITE" id="PS51385">
    <property type="entry name" value="YJEF_N"/>
    <property type="match status" value="1"/>
</dbReference>
<name>A0A975YJM8_9PROT</name>
<comment type="similarity">
    <text evidence="6">In the N-terminal section; belongs to the NnrE/AIBP family.</text>
</comment>
<keyword evidence="4 6" id="KW-0456">Lyase</keyword>
<dbReference type="HAMAP" id="MF_01965">
    <property type="entry name" value="NADHX_dehydratase"/>
    <property type="match status" value="1"/>
</dbReference>
<comment type="subunit">
    <text evidence="4">Homotetramer.</text>
</comment>
<comment type="function">
    <text evidence="6">Bifunctional enzyme that catalyzes the epimerization of the S- and R-forms of NAD(P)HX and the dehydration of the S-form of NAD(P)HX at the expense of ADP, which is converted to AMP. This allows the repair of both epimers of NAD(P)HX, a damaged form of NAD(P)H that is a result of enzymatic or heat-dependent hydration.</text>
</comment>
<keyword evidence="3" id="KW-0511">Multifunctional enzyme</keyword>
<comment type="cofactor">
    <cofactor evidence="4">
        <name>Mg(2+)</name>
        <dbReference type="ChEBI" id="CHEBI:18420"/>
    </cofactor>
</comment>
<evidence type="ECO:0000313" key="9">
    <source>
        <dbReference type="EMBL" id="QXM24623.1"/>
    </source>
</evidence>
<evidence type="ECO:0000256" key="2">
    <source>
        <dbReference type="ARBA" id="ARBA00022840"/>
    </source>
</evidence>
<dbReference type="HAMAP" id="MF_01966">
    <property type="entry name" value="NADHX_epimerase"/>
    <property type="match status" value="1"/>
</dbReference>
<dbReference type="AlphaFoldDB" id="A0A975YJM8"/>
<evidence type="ECO:0000259" key="8">
    <source>
        <dbReference type="PROSITE" id="PS51385"/>
    </source>
</evidence>
<dbReference type="NCBIfam" id="TIGR00196">
    <property type="entry name" value="yjeF_cterm"/>
    <property type="match status" value="1"/>
</dbReference>
<comment type="caution">
    <text evidence="5">Lacks conserved residue(s) required for the propagation of feature annotation.</text>
</comment>
<feature type="binding site" evidence="5">
    <location>
        <begin position="60"/>
        <end position="64"/>
    </location>
    <ligand>
        <name>(6S)-NADPHX</name>
        <dbReference type="ChEBI" id="CHEBI:64076"/>
    </ligand>
</feature>
<dbReference type="RefSeq" id="WP_218285680.1">
    <property type="nucleotide sequence ID" value="NZ_CP076448.1"/>
</dbReference>
<keyword evidence="1 4" id="KW-0547">Nucleotide-binding</keyword>
<dbReference type="Pfam" id="PF01256">
    <property type="entry name" value="Carb_kinase"/>
    <property type="match status" value="1"/>
</dbReference>
<feature type="binding site" evidence="5">
    <location>
        <position position="152"/>
    </location>
    <ligand>
        <name>(6S)-NADPHX</name>
        <dbReference type="ChEBI" id="CHEBI:64076"/>
    </ligand>
</feature>
<feature type="binding site" evidence="5">
    <location>
        <position position="155"/>
    </location>
    <ligand>
        <name>K(+)</name>
        <dbReference type="ChEBI" id="CHEBI:29103"/>
    </ligand>
</feature>
<dbReference type="EC" id="5.1.99.6" evidence="6"/>
<feature type="binding site" evidence="4">
    <location>
        <position position="423"/>
    </location>
    <ligand>
        <name>(6S)-NADPHX</name>
        <dbReference type="ChEBI" id="CHEBI:64076"/>
    </ligand>
</feature>
<feature type="binding site" evidence="4">
    <location>
        <position position="313"/>
    </location>
    <ligand>
        <name>(6S)-NADPHX</name>
        <dbReference type="ChEBI" id="CHEBI:64076"/>
    </ligand>
</feature>
<dbReference type="EC" id="4.2.1.136" evidence="6"/>
<keyword evidence="5 6" id="KW-0630">Potassium</keyword>
<evidence type="ECO:0000256" key="1">
    <source>
        <dbReference type="ARBA" id="ARBA00022741"/>
    </source>
</evidence>
<feature type="binding site" evidence="4">
    <location>
        <position position="422"/>
    </location>
    <ligand>
        <name>AMP</name>
        <dbReference type="ChEBI" id="CHEBI:456215"/>
    </ligand>
</feature>
<feature type="binding site" evidence="5">
    <location>
        <position position="121"/>
    </location>
    <ligand>
        <name>K(+)</name>
        <dbReference type="ChEBI" id="CHEBI:29103"/>
    </ligand>
</feature>
<dbReference type="PANTHER" id="PTHR12592">
    <property type="entry name" value="ATP-DEPENDENT (S)-NAD(P)H-HYDRATE DEHYDRATASE FAMILY MEMBER"/>
    <property type="match status" value="1"/>
</dbReference>
<evidence type="ECO:0000313" key="10">
    <source>
        <dbReference type="Proteomes" id="UP000694001"/>
    </source>
</evidence>
<keyword evidence="2 4" id="KW-0067">ATP-binding</keyword>